<proteinExistence type="predicted"/>
<protein>
    <recommendedName>
        <fullName evidence="3">Ycf1</fullName>
    </recommendedName>
</protein>
<organism evidence="1 2">
    <name type="scientific">Larinioides sclopetarius</name>
    <dbReference type="NCBI Taxonomy" id="280406"/>
    <lineage>
        <taxon>Eukaryota</taxon>
        <taxon>Metazoa</taxon>
        <taxon>Ecdysozoa</taxon>
        <taxon>Arthropoda</taxon>
        <taxon>Chelicerata</taxon>
        <taxon>Arachnida</taxon>
        <taxon>Araneae</taxon>
        <taxon>Araneomorphae</taxon>
        <taxon>Entelegynae</taxon>
        <taxon>Araneoidea</taxon>
        <taxon>Araneidae</taxon>
        <taxon>Larinioides</taxon>
    </lineage>
</organism>
<evidence type="ECO:0000313" key="1">
    <source>
        <dbReference type="EMBL" id="CAL1268812.1"/>
    </source>
</evidence>
<dbReference type="SUPFAM" id="SSF47473">
    <property type="entry name" value="EF-hand"/>
    <property type="match status" value="1"/>
</dbReference>
<dbReference type="Proteomes" id="UP001497382">
    <property type="component" value="Unassembled WGS sequence"/>
</dbReference>
<evidence type="ECO:0000313" key="2">
    <source>
        <dbReference type="Proteomes" id="UP001497382"/>
    </source>
</evidence>
<accession>A0AAV1ZES0</accession>
<evidence type="ECO:0008006" key="3">
    <source>
        <dbReference type="Google" id="ProtNLM"/>
    </source>
</evidence>
<comment type="caution">
    <text evidence="1">The sequence shown here is derived from an EMBL/GenBank/DDBJ whole genome shotgun (WGS) entry which is preliminary data.</text>
</comment>
<feature type="non-terminal residue" evidence="1">
    <location>
        <position position="1"/>
    </location>
</feature>
<keyword evidence="2" id="KW-1185">Reference proteome</keyword>
<dbReference type="EMBL" id="CAXIEN010000036">
    <property type="protein sequence ID" value="CAL1268812.1"/>
    <property type="molecule type" value="Genomic_DNA"/>
</dbReference>
<dbReference type="InterPro" id="IPR011992">
    <property type="entry name" value="EF-hand-dom_pair"/>
</dbReference>
<gene>
    <name evidence="1" type="ORF">LARSCL_LOCUS4390</name>
</gene>
<name>A0AAV1ZES0_9ARAC</name>
<reference evidence="1 2" key="1">
    <citation type="submission" date="2024-04" db="EMBL/GenBank/DDBJ databases">
        <authorList>
            <person name="Rising A."/>
            <person name="Reimegard J."/>
            <person name="Sonavane S."/>
            <person name="Akerstrom W."/>
            <person name="Nylinder S."/>
            <person name="Hedman E."/>
            <person name="Kallberg Y."/>
        </authorList>
    </citation>
    <scope>NUCLEOTIDE SEQUENCE [LARGE SCALE GENOMIC DNA]</scope>
</reference>
<dbReference type="AlphaFoldDB" id="A0AAV1ZES0"/>
<sequence>YEKAPNENCWKESDSRFITDGFLRKELSDFKDFLIYRRNQQNQRVNRGPKIRTTCIPESVKLQEMKELHNRMPKNEIKNGKECVNENRSKMYSHLKTKYVHERRRPKVSDDVLWKQFEQNFRGYATTKRYSGEVIPCKISTEWMSNMGVVGDLLTEKSADTEFKKAAGPKITMNIHEYKEFLIALTIKKKLPFYEIYRRMCGI</sequence>